<proteinExistence type="predicted"/>
<gene>
    <name evidence="2" type="ORF">AVDCRST_MAG84-6404</name>
</gene>
<organism evidence="2">
    <name type="scientific">uncultured Microcoleus sp</name>
    <dbReference type="NCBI Taxonomy" id="259945"/>
    <lineage>
        <taxon>Bacteria</taxon>
        <taxon>Bacillati</taxon>
        <taxon>Cyanobacteriota</taxon>
        <taxon>Cyanophyceae</taxon>
        <taxon>Oscillatoriophycideae</taxon>
        <taxon>Oscillatoriales</taxon>
        <taxon>Microcoleaceae</taxon>
        <taxon>Microcoleus</taxon>
        <taxon>environmental samples</taxon>
    </lineage>
</organism>
<accession>A0A6J4P677</accession>
<dbReference type="AlphaFoldDB" id="A0A6J4P677"/>
<evidence type="ECO:0000313" key="2">
    <source>
        <dbReference type="EMBL" id="CAA9406886.1"/>
    </source>
</evidence>
<dbReference type="EMBL" id="CADCTZ010001589">
    <property type="protein sequence ID" value="CAA9406886.1"/>
    <property type="molecule type" value="Genomic_DNA"/>
</dbReference>
<sequence length="46" mass="4842">QDRKRSLIVGRGGGATAGPPPPATFPLAEGAKPGLSNTRYKHKKEK</sequence>
<name>A0A6J4P677_9CYAN</name>
<reference evidence="2" key="1">
    <citation type="submission" date="2020-02" db="EMBL/GenBank/DDBJ databases">
        <authorList>
            <person name="Meier V. D."/>
        </authorList>
    </citation>
    <scope>NUCLEOTIDE SEQUENCE</scope>
    <source>
        <strain evidence="2">AVDCRST_MAG84</strain>
    </source>
</reference>
<protein>
    <submittedName>
        <fullName evidence="2">Uncharacterized protein</fullName>
    </submittedName>
</protein>
<feature type="non-terminal residue" evidence="2">
    <location>
        <position position="1"/>
    </location>
</feature>
<feature type="region of interest" description="Disordered" evidence="1">
    <location>
        <begin position="1"/>
        <end position="46"/>
    </location>
</feature>
<evidence type="ECO:0000256" key="1">
    <source>
        <dbReference type="SAM" id="MobiDB-lite"/>
    </source>
</evidence>